<sequence length="270" mass="31373">MITDESKDHTTQLNEFDNHLAKPLYRLKLVEYIYGGFLWDFWICEHPLYGKVISKIVDTFDHPCSIPDLDDNVACEDIIKQAIREQEFYNGPLLELQGEVVPRYFGIYTAGRKDQYLAMVLGFAGYSLETGVHEFNHELLSKICDAYKQIHLCGVSHWDIEDRHILVNDQRQIQLVGFRRSVRQDVTTVKGVLRLLQEAACVRGRFELHDTPLAVAGAEYWARLRNPAAFKANLDRREARRGFVPPIIRQLNARFGFKYTEDGREIRTRK</sequence>
<organism evidence="1 2">
    <name type="scientific">Kwoniella dendrophila CBS 6074</name>
    <dbReference type="NCBI Taxonomy" id="1295534"/>
    <lineage>
        <taxon>Eukaryota</taxon>
        <taxon>Fungi</taxon>
        <taxon>Dikarya</taxon>
        <taxon>Basidiomycota</taxon>
        <taxon>Agaricomycotina</taxon>
        <taxon>Tremellomycetes</taxon>
        <taxon>Tremellales</taxon>
        <taxon>Cryptococcaceae</taxon>
        <taxon>Kwoniella</taxon>
    </lineage>
</organism>
<dbReference type="InterPro" id="IPR011009">
    <property type="entry name" value="Kinase-like_dom_sf"/>
</dbReference>
<gene>
    <name evidence="1" type="ORF">L201_002856</name>
</gene>
<reference evidence="1 2" key="1">
    <citation type="submission" date="2024-01" db="EMBL/GenBank/DDBJ databases">
        <title>Comparative genomics of Cryptococcus and Kwoniella reveals pathogenesis evolution and contrasting modes of karyotype evolution via chromosome fusion or intercentromeric recombination.</title>
        <authorList>
            <person name="Coelho M.A."/>
            <person name="David-Palma M."/>
            <person name="Shea T."/>
            <person name="Bowers K."/>
            <person name="McGinley-Smith S."/>
            <person name="Mohammad A.W."/>
            <person name="Gnirke A."/>
            <person name="Yurkov A.M."/>
            <person name="Nowrousian M."/>
            <person name="Sun S."/>
            <person name="Cuomo C.A."/>
            <person name="Heitman J."/>
        </authorList>
    </citation>
    <scope>NUCLEOTIDE SEQUENCE [LARGE SCALE GENOMIC DNA]</scope>
    <source>
        <strain evidence="1 2">CBS 6074</strain>
    </source>
</reference>
<dbReference type="RefSeq" id="XP_066074719.1">
    <property type="nucleotide sequence ID" value="XM_066218622.1"/>
</dbReference>
<protein>
    <recommendedName>
        <fullName evidence="3">Protein kinase domain-containing protein</fullName>
    </recommendedName>
</protein>
<keyword evidence="2" id="KW-1185">Reference proteome</keyword>
<dbReference type="Proteomes" id="UP001355207">
    <property type="component" value="Chromosome 3"/>
</dbReference>
<proteinExistence type="predicted"/>
<dbReference type="GeneID" id="91093527"/>
<evidence type="ECO:0000313" key="2">
    <source>
        <dbReference type="Proteomes" id="UP001355207"/>
    </source>
</evidence>
<dbReference type="SUPFAM" id="SSF56112">
    <property type="entry name" value="Protein kinase-like (PK-like)"/>
    <property type="match status" value="1"/>
</dbReference>
<dbReference type="AlphaFoldDB" id="A0AAX4JRD3"/>
<name>A0AAX4JRD3_9TREE</name>
<evidence type="ECO:0008006" key="3">
    <source>
        <dbReference type="Google" id="ProtNLM"/>
    </source>
</evidence>
<accession>A0AAX4JRD3</accession>
<evidence type="ECO:0000313" key="1">
    <source>
        <dbReference type="EMBL" id="WWC87956.1"/>
    </source>
</evidence>
<dbReference type="EMBL" id="CP144100">
    <property type="protein sequence ID" value="WWC87956.1"/>
    <property type="molecule type" value="Genomic_DNA"/>
</dbReference>